<evidence type="ECO:0000259" key="2">
    <source>
        <dbReference type="Pfam" id="PF19266"/>
    </source>
</evidence>
<dbReference type="Proteomes" id="UP001217500">
    <property type="component" value="Chromosome"/>
</dbReference>
<organism evidence="3 4">
    <name type="scientific">Gimibacter soli</name>
    <dbReference type="NCBI Taxonomy" id="3024400"/>
    <lineage>
        <taxon>Bacteria</taxon>
        <taxon>Pseudomonadati</taxon>
        <taxon>Pseudomonadota</taxon>
        <taxon>Alphaproteobacteria</taxon>
        <taxon>Kordiimonadales</taxon>
        <taxon>Temperatibacteraceae</taxon>
        <taxon>Gimibacter</taxon>
    </lineage>
</organism>
<evidence type="ECO:0000256" key="1">
    <source>
        <dbReference type="SAM" id="MobiDB-lite"/>
    </source>
</evidence>
<dbReference type="InterPro" id="IPR045361">
    <property type="entry name" value="CIS_tube_prot_N"/>
</dbReference>
<evidence type="ECO:0000313" key="3">
    <source>
        <dbReference type="EMBL" id="WCL53454.1"/>
    </source>
</evidence>
<feature type="compositionally biased region" description="Polar residues" evidence="1">
    <location>
        <begin position="209"/>
        <end position="218"/>
    </location>
</feature>
<dbReference type="AlphaFoldDB" id="A0AAE9XV84"/>
<proteinExistence type="predicted"/>
<name>A0AAE9XV84_9PROT</name>
<keyword evidence="4" id="KW-1185">Reference proteome</keyword>
<feature type="region of interest" description="Disordered" evidence="1">
    <location>
        <begin position="209"/>
        <end position="232"/>
    </location>
</feature>
<reference evidence="3" key="1">
    <citation type="submission" date="2023-01" db="EMBL/GenBank/DDBJ databases">
        <title>The genome sequence of Kordiimonadaceae bacterium 6D33.</title>
        <authorList>
            <person name="Liu Y."/>
        </authorList>
    </citation>
    <scope>NUCLEOTIDE SEQUENCE</scope>
    <source>
        <strain evidence="3">6D33</strain>
    </source>
</reference>
<evidence type="ECO:0000313" key="4">
    <source>
        <dbReference type="Proteomes" id="UP001217500"/>
    </source>
</evidence>
<dbReference type="RefSeq" id="WP_289502966.1">
    <property type="nucleotide sequence ID" value="NZ_CP116805.1"/>
</dbReference>
<feature type="domain" description="Contractile injection system tube protein N-terminal" evidence="2">
    <location>
        <begin position="9"/>
        <end position="166"/>
    </location>
</feature>
<dbReference type="Pfam" id="PF19266">
    <property type="entry name" value="CIS_tube"/>
    <property type="match status" value="1"/>
</dbReference>
<sequence>MAASPISSKLAKLKIEAFSDKAMTSAISGGTFTALVNPDTVKETIAVCYNNQNAWRNNGTGRVFNHFKPQEFELNFFLDGTGALGIDTLAADYVWNQVQLFRFVTTTRKDAASPPPYLKVSWGALFIHCQLERASVNYTVFDTDGTPLRANITAAMKTFADETLKKANDPDGTKAIAAAAGSSLAKLAAAAYGSAGYAAALAKVNGLTSSRSVTSDKTLSAPPATALKANSS</sequence>
<dbReference type="KEGG" id="gso:PH603_12985"/>
<protein>
    <recommendedName>
        <fullName evidence="2">Contractile injection system tube protein N-terminal domain-containing protein</fullName>
    </recommendedName>
</protein>
<dbReference type="EMBL" id="CP116805">
    <property type="protein sequence ID" value="WCL53454.1"/>
    <property type="molecule type" value="Genomic_DNA"/>
</dbReference>
<accession>A0AAE9XV84</accession>
<gene>
    <name evidence="3" type="ORF">PH603_12985</name>
</gene>